<dbReference type="InterPro" id="IPR036412">
    <property type="entry name" value="HAD-like_sf"/>
</dbReference>
<name>A0A1F6VE56_9BACT</name>
<dbReference type="NCBIfam" id="TIGR01509">
    <property type="entry name" value="HAD-SF-IA-v3"/>
    <property type="match status" value="1"/>
</dbReference>
<dbReference type="Proteomes" id="UP000178235">
    <property type="component" value="Unassembled WGS sequence"/>
</dbReference>
<dbReference type="InterPro" id="IPR041492">
    <property type="entry name" value="HAD_2"/>
</dbReference>
<dbReference type="InterPro" id="IPR050155">
    <property type="entry name" value="HAD-like_hydrolase_sf"/>
</dbReference>
<dbReference type="GO" id="GO:0006281">
    <property type="term" value="P:DNA repair"/>
    <property type="evidence" value="ECO:0007669"/>
    <property type="project" value="TreeGrafter"/>
</dbReference>
<dbReference type="EMBL" id="MFTS01000008">
    <property type="protein sequence ID" value="OGI67874.1"/>
    <property type="molecule type" value="Genomic_DNA"/>
</dbReference>
<dbReference type="SFLD" id="SFLDS00003">
    <property type="entry name" value="Haloacid_Dehalogenase"/>
    <property type="match status" value="1"/>
</dbReference>
<dbReference type="Gene3D" id="3.40.50.1000">
    <property type="entry name" value="HAD superfamily/HAD-like"/>
    <property type="match status" value="1"/>
</dbReference>
<dbReference type="AlphaFoldDB" id="A0A1F6VE56"/>
<reference evidence="1 2" key="1">
    <citation type="journal article" date="2016" name="Nat. Commun.">
        <title>Thousands of microbial genomes shed light on interconnected biogeochemical processes in an aquifer system.</title>
        <authorList>
            <person name="Anantharaman K."/>
            <person name="Brown C.T."/>
            <person name="Hug L.A."/>
            <person name="Sharon I."/>
            <person name="Castelle C.J."/>
            <person name="Probst A.J."/>
            <person name="Thomas B.C."/>
            <person name="Singh A."/>
            <person name="Wilkins M.J."/>
            <person name="Karaoz U."/>
            <person name="Brodie E.L."/>
            <person name="Williams K.H."/>
            <person name="Hubbard S.S."/>
            <person name="Banfield J.F."/>
        </authorList>
    </citation>
    <scope>NUCLEOTIDE SEQUENCE [LARGE SCALE GENOMIC DNA]</scope>
</reference>
<dbReference type="NCBIfam" id="TIGR01549">
    <property type="entry name" value="HAD-SF-IA-v1"/>
    <property type="match status" value="1"/>
</dbReference>
<dbReference type="PANTHER" id="PTHR43434">
    <property type="entry name" value="PHOSPHOGLYCOLATE PHOSPHATASE"/>
    <property type="match status" value="1"/>
</dbReference>
<dbReference type="InterPro" id="IPR023214">
    <property type="entry name" value="HAD_sf"/>
</dbReference>
<dbReference type="Gene3D" id="1.10.150.240">
    <property type="entry name" value="Putative phosphatase, domain 2"/>
    <property type="match status" value="1"/>
</dbReference>
<dbReference type="PANTHER" id="PTHR43434:SF1">
    <property type="entry name" value="PHOSPHOGLYCOLATE PHOSPHATASE"/>
    <property type="match status" value="1"/>
</dbReference>
<dbReference type="SUPFAM" id="SSF56784">
    <property type="entry name" value="HAD-like"/>
    <property type="match status" value="1"/>
</dbReference>
<evidence type="ECO:0008006" key="3">
    <source>
        <dbReference type="Google" id="ProtNLM"/>
    </source>
</evidence>
<gene>
    <name evidence="1" type="ORF">A2738_03265</name>
</gene>
<evidence type="ECO:0000313" key="1">
    <source>
        <dbReference type="EMBL" id="OGI67874.1"/>
    </source>
</evidence>
<dbReference type="PRINTS" id="PR00413">
    <property type="entry name" value="HADHALOGNASE"/>
</dbReference>
<dbReference type="InterPro" id="IPR006439">
    <property type="entry name" value="HAD-SF_hydro_IA"/>
</dbReference>
<proteinExistence type="predicted"/>
<accession>A0A1F6VE56</accession>
<dbReference type="GO" id="GO:0008967">
    <property type="term" value="F:phosphoglycolate phosphatase activity"/>
    <property type="evidence" value="ECO:0007669"/>
    <property type="project" value="TreeGrafter"/>
</dbReference>
<dbReference type="Pfam" id="PF13419">
    <property type="entry name" value="HAD_2"/>
    <property type="match status" value="1"/>
</dbReference>
<protein>
    <recommendedName>
        <fullName evidence="3">HAD family hydrolase</fullName>
    </recommendedName>
</protein>
<dbReference type="InterPro" id="IPR023198">
    <property type="entry name" value="PGP-like_dom2"/>
</dbReference>
<comment type="caution">
    <text evidence="1">The sequence shown here is derived from an EMBL/GenBank/DDBJ whole genome shotgun (WGS) entry which is preliminary data.</text>
</comment>
<sequence>MLENRIMQNIKSIIFDVDGVLIDSLEGNHKFYTDLMKKFGYEFMKLEEFISHFHLTTKDVIRHSTKLTDEKEIEKIWLAGKNREVPYPEELLGIPKNLKNTIEALSKKYVLGVATSRTLTPFSITQLIDLEKYFKAEVIYGDTKNHKPHPEPLILAAQKLGLKPEECVYVGDSATDLMAARDAGMKCIIIESHGRNIKGADENISSFEGLIKTVDSL</sequence>
<organism evidence="1 2">
    <name type="scientific">Candidatus Nomurabacteria bacterium RIFCSPHIGHO2_01_FULL_42_15</name>
    <dbReference type="NCBI Taxonomy" id="1801742"/>
    <lineage>
        <taxon>Bacteria</taxon>
        <taxon>Candidatus Nomuraibacteriota</taxon>
    </lineage>
</organism>
<dbReference type="SFLD" id="SFLDG01129">
    <property type="entry name" value="C1.5:_HAD__Beta-PGM__Phosphata"/>
    <property type="match status" value="1"/>
</dbReference>
<evidence type="ECO:0000313" key="2">
    <source>
        <dbReference type="Proteomes" id="UP000178235"/>
    </source>
</evidence>